<reference evidence="3" key="1">
    <citation type="submission" date="2016-10" db="EMBL/GenBank/DDBJ databases">
        <authorList>
            <person name="Varghese N."/>
            <person name="Submissions S."/>
        </authorList>
    </citation>
    <scope>NUCLEOTIDE SEQUENCE [LARGE SCALE GENOMIC DNA]</scope>
    <source>
        <strain evidence="3">JS21-1</strain>
    </source>
</reference>
<evidence type="ECO:0000313" key="2">
    <source>
        <dbReference type="EMBL" id="SEL13015.1"/>
    </source>
</evidence>
<proteinExistence type="predicted"/>
<dbReference type="Gene3D" id="1.10.10.10">
    <property type="entry name" value="Winged helix-like DNA-binding domain superfamily/Winged helix DNA-binding domain"/>
    <property type="match status" value="1"/>
</dbReference>
<accession>A0A1H7MQP6</accession>
<dbReference type="InterPro" id="IPR036388">
    <property type="entry name" value="WH-like_DNA-bd_sf"/>
</dbReference>
<feature type="domain" description="HTH lysR-type" evidence="1">
    <location>
        <begin position="27"/>
        <end position="86"/>
    </location>
</feature>
<dbReference type="Pfam" id="PF00126">
    <property type="entry name" value="HTH_1"/>
    <property type="match status" value="1"/>
</dbReference>
<dbReference type="AlphaFoldDB" id="A0A1H7MQP6"/>
<name>A0A1H7MQP6_9SPHN</name>
<dbReference type="OrthoDB" id="9800709at2"/>
<dbReference type="SUPFAM" id="SSF46785">
    <property type="entry name" value="Winged helix' DNA-binding domain"/>
    <property type="match status" value="1"/>
</dbReference>
<organism evidence="2 3">
    <name type="scientific">Sphingomonas palmae</name>
    <dbReference type="NCBI Taxonomy" id="1855283"/>
    <lineage>
        <taxon>Bacteria</taxon>
        <taxon>Pseudomonadati</taxon>
        <taxon>Pseudomonadota</taxon>
        <taxon>Alphaproteobacteria</taxon>
        <taxon>Sphingomonadales</taxon>
        <taxon>Sphingomonadaceae</taxon>
        <taxon>Sphingomonas</taxon>
    </lineage>
</organism>
<dbReference type="GO" id="GO:0003700">
    <property type="term" value="F:DNA-binding transcription factor activity"/>
    <property type="evidence" value="ECO:0007669"/>
    <property type="project" value="InterPro"/>
</dbReference>
<dbReference type="InterPro" id="IPR051815">
    <property type="entry name" value="Molybdate_resp_trans_reg"/>
</dbReference>
<dbReference type="PANTHER" id="PTHR30432">
    <property type="entry name" value="TRANSCRIPTIONAL REGULATOR MODE"/>
    <property type="match status" value="1"/>
</dbReference>
<dbReference type="InterPro" id="IPR000847">
    <property type="entry name" value="LysR_HTH_N"/>
</dbReference>
<dbReference type="Proteomes" id="UP000199214">
    <property type="component" value="Unassembled WGS sequence"/>
</dbReference>
<protein>
    <submittedName>
        <fullName evidence="2">Molybdate transport system regulatory protein</fullName>
    </submittedName>
</protein>
<dbReference type="PANTHER" id="PTHR30432:SF1">
    <property type="entry name" value="DNA-BINDING TRANSCRIPTIONAL DUAL REGULATOR MODE"/>
    <property type="match status" value="1"/>
</dbReference>
<sequence length="124" mass="13380">MRLGALKLKLQLVCGDGFAMGPGKADLLEAIDREGSISAAGRALGMSYRRTWLLVDEMNRCFRDRLVEASAGGGQNRGARLTADGRKVLAAYRTLEAEAAVIADSEAYRALTRTLLDTPQPSRP</sequence>
<evidence type="ECO:0000313" key="3">
    <source>
        <dbReference type="Proteomes" id="UP000199214"/>
    </source>
</evidence>
<dbReference type="InterPro" id="IPR036390">
    <property type="entry name" value="WH_DNA-bd_sf"/>
</dbReference>
<dbReference type="RefSeq" id="WP_093005177.1">
    <property type="nucleotide sequence ID" value="NZ_FNZZ01000002.1"/>
</dbReference>
<dbReference type="EMBL" id="FNZZ01000002">
    <property type="protein sequence ID" value="SEL13015.1"/>
    <property type="molecule type" value="Genomic_DNA"/>
</dbReference>
<dbReference type="STRING" id="1855283.SAMN05216382_1554"/>
<gene>
    <name evidence="2" type="ORF">SAMN05216382_1554</name>
</gene>
<keyword evidence="3" id="KW-1185">Reference proteome</keyword>
<evidence type="ECO:0000259" key="1">
    <source>
        <dbReference type="Pfam" id="PF00126"/>
    </source>
</evidence>